<proteinExistence type="inferred from homology"/>
<evidence type="ECO:0000313" key="5">
    <source>
        <dbReference type="EMBL" id="UYO62088.1"/>
    </source>
</evidence>
<dbReference type="AlphaFoldDB" id="A0A1F2PHE9"/>
<evidence type="ECO:0000256" key="2">
    <source>
        <dbReference type="ARBA" id="ARBA00044777"/>
    </source>
</evidence>
<dbReference type="EMBL" id="LKEU01000028">
    <property type="protein sequence ID" value="OFV70749.1"/>
    <property type="molecule type" value="Genomic_DNA"/>
</dbReference>
<evidence type="ECO:0000313" key="6">
    <source>
        <dbReference type="Proteomes" id="UP000176244"/>
    </source>
</evidence>
<comment type="function">
    <text evidence="3">Participates in chromosomal partition during cell division. May act via the formation of a condensin-like complex containing Smc and ScpB that pull DNA away from mid-cell into both cell halves.</text>
</comment>
<reference evidence="5" key="2">
    <citation type="submission" date="2021-11" db="EMBL/GenBank/DDBJ databases">
        <title>Isoprene-degrading acetogen.</title>
        <authorList>
            <person name="Yang Y."/>
            <person name="Jin H."/>
            <person name="Yan J."/>
        </authorList>
    </citation>
    <scope>NUCLEOTIDE SEQUENCE</scope>
    <source>
        <strain evidence="5">Berkeley</strain>
    </source>
</reference>
<dbReference type="Gene3D" id="6.10.250.2410">
    <property type="match status" value="1"/>
</dbReference>
<dbReference type="OrthoDB" id="9811016at2"/>
<comment type="subcellular location">
    <subcellularLocation>
        <location evidence="3">Cytoplasm</location>
    </subcellularLocation>
    <text evidence="3">Associated with two foci at the outer edges of the nucleoid region in young cells, and at four foci within both cell halves in older cells.</text>
</comment>
<evidence type="ECO:0000313" key="7">
    <source>
        <dbReference type="Proteomes" id="UP001163550"/>
    </source>
</evidence>
<keyword evidence="3" id="KW-0132">Cell division</keyword>
<dbReference type="GO" id="GO:0007059">
    <property type="term" value="P:chromosome segregation"/>
    <property type="evidence" value="ECO:0007669"/>
    <property type="project" value="UniProtKB-UniRule"/>
</dbReference>
<evidence type="ECO:0000256" key="3">
    <source>
        <dbReference type="HAMAP-Rule" id="MF_01805"/>
    </source>
</evidence>
<dbReference type="GO" id="GO:0006260">
    <property type="term" value="P:DNA replication"/>
    <property type="evidence" value="ECO:0007669"/>
    <property type="project" value="UniProtKB-UniRule"/>
</dbReference>
<comment type="subunit">
    <text evidence="3">Component of a cohesin-like complex composed of ScpA, ScpB and the Smc homodimer, in which ScpA and ScpB bind to the head domain of Smc. The presence of the three proteins is required for the association of the complex with DNA.</text>
</comment>
<dbReference type="InterPro" id="IPR003768">
    <property type="entry name" value="ScpA"/>
</dbReference>
<dbReference type="HAMAP" id="MF_01805">
    <property type="entry name" value="ScpA"/>
    <property type="match status" value="1"/>
</dbReference>
<evidence type="ECO:0000256" key="1">
    <source>
        <dbReference type="ARBA" id="ARBA00022829"/>
    </source>
</evidence>
<sequence>MAYAVSLETFEGPLDLLINLIQKNKIDICDISIADITNQYLLQIRSWQDMDMDVASEFIVMAARLLEIKAKALLPKTETEQEDAEDLQARLVRQLVEYKVFKEISRYFASREQEELCAIYRDPEYIPQNTEAAPLIIDPYALEQCFKRLLFQKEEENEAIAPPQKIIRELFSIEEKIAEITEVLVQAGDDGVSFSELLHPNISREEVVVTLLSLLEMVKTSGLRLLQNRVFIDFQIHREVEKSEQ</sequence>
<dbReference type="GO" id="GO:0051301">
    <property type="term" value="P:cell division"/>
    <property type="evidence" value="ECO:0007669"/>
    <property type="project" value="UniProtKB-KW"/>
</dbReference>
<dbReference type="Pfam" id="PF02616">
    <property type="entry name" value="SMC_ScpA"/>
    <property type="match status" value="1"/>
</dbReference>
<dbReference type="PANTHER" id="PTHR33969:SF2">
    <property type="entry name" value="SEGREGATION AND CONDENSATION PROTEIN A"/>
    <property type="match status" value="1"/>
</dbReference>
<dbReference type="Proteomes" id="UP001163550">
    <property type="component" value="Chromosome"/>
</dbReference>
<dbReference type="Gene3D" id="1.10.10.580">
    <property type="entry name" value="Structural maintenance of chromosome 1. Chain E"/>
    <property type="match status" value="1"/>
</dbReference>
<reference evidence="4 6" key="1">
    <citation type="submission" date="2015-09" db="EMBL/GenBank/DDBJ databases">
        <title>Genome sequence of Acetobacterium wieringae DSM 1911.</title>
        <authorList>
            <person name="Poehlein A."/>
            <person name="Bengelsdorf F.R."/>
            <person name="Schiel-Bengelsdorf B."/>
            <person name="Duerre P."/>
            <person name="Daniel R."/>
        </authorList>
    </citation>
    <scope>NUCLEOTIDE SEQUENCE [LARGE SCALE GENOMIC DNA]</scope>
    <source>
        <strain evidence="4 6">DSM 1911</strain>
    </source>
</reference>
<gene>
    <name evidence="3 4" type="primary">scpA</name>
    <name evidence="4" type="ORF">ACWI_17690</name>
    <name evidence="5" type="ORF">LNN31_15045</name>
</gene>
<keyword evidence="7" id="KW-1185">Reference proteome</keyword>
<name>A0A1F2PHE9_9FIRM</name>
<dbReference type="RefSeq" id="WP_070371078.1">
    <property type="nucleotide sequence ID" value="NZ_CABIIK010000028.1"/>
</dbReference>
<dbReference type="Proteomes" id="UP000176244">
    <property type="component" value="Unassembled WGS sequence"/>
</dbReference>
<keyword evidence="3" id="KW-0963">Cytoplasm</keyword>
<dbReference type="EMBL" id="CP087994">
    <property type="protein sequence ID" value="UYO62088.1"/>
    <property type="molecule type" value="Genomic_DNA"/>
</dbReference>
<dbReference type="PANTHER" id="PTHR33969">
    <property type="entry name" value="SEGREGATION AND CONDENSATION PROTEIN A"/>
    <property type="match status" value="1"/>
</dbReference>
<keyword evidence="3" id="KW-0131">Cell cycle</keyword>
<keyword evidence="1 3" id="KW-0159">Chromosome partition</keyword>
<dbReference type="GO" id="GO:0005737">
    <property type="term" value="C:cytoplasm"/>
    <property type="evidence" value="ECO:0007669"/>
    <property type="project" value="UniProtKB-SubCell"/>
</dbReference>
<organism evidence="4 6">
    <name type="scientific">Acetobacterium wieringae</name>
    <dbReference type="NCBI Taxonomy" id="52694"/>
    <lineage>
        <taxon>Bacteria</taxon>
        <taxon>Bacillati</taxon>
        <taxon>Bacillota</taxon>
        <taxon>Clostridia</taxon>
        <taxon>Eubacteriales</taxon>
        <taxon>Eubacteriaceae</taxon>
        <taxon>Acetobacterium</taxon>
    </lineage>
</organism>
<dbReference type="InterPro" id="IPR023093">
    <property type="entry name" value="ScpA-like_C"/>
</dbReference>
<evidence type="ECO:0000313" key="4">
    <source>
        <dbReference type="EMBL" id="OFV70749.1"/>
    </source>
</evidence>
<accession>A0A1F2PHE9</accession>
<protein>
    <recommendedName>
        <fullName evidence="2 3">Segregation and condensation protein A</fullName>
    </recommendedName>
</protein>
<comment type="similarity">
    <text evidence="3">Belongs to the ScpA family.</text>
</comment>
<dbReference type="STRING" id="52694.ACWI_17690"/>